<dbReference type="GO" id="GO:0030313">
    <property type="term" value="C:cell envelope"/>
    <property type="evidence" value="ECO:0007669"/>
    <property type="project" value="UniProtKB-SubCell"/>
</dbReference>
<dbReference type="SUPFAM" id="SSF52833">
    <property type="entry name" value="Thioredoxin-like"/>
    <property type="match status" value="1"/>
</dbReference>
<dbReference type="GO" id="GO:0016491">
    <property type="term" value="F:oxidoreductase activity"/>
    <property type="evidence" value="ECO:0007669"/>
    <property type="project" value="InterPro"/>
</dbReference>
<dbReference type="Gene3D" id="3.40.30.10">
    <property type="entry name" value="Glutaredoxin"/>
    <property type="match status" value="1"/>
</dbReference>
<dbReference type="EMBL" id="CP119313">
    <property type="protein sequence ID" value="WEK18786.1"/>
    <property type="molecule type" value="Genomic_DNA"/>
</dbReference>
<dbReference type="Proteomes" id="UP001214530">
    <property type="component" value="Chromosome"/>
</dbReference>
<evidence type="ECO:0000259" key="5">
    <source>
        <dbReference type="PROSITE" id="PS51352"/>
    </source>
</evidence>
<proteinExistence type="predicted"/>
<sequence>MKKGLLESNPNTMTKVIKLGVFYMLSFLFLLAAKPALGIGIDTPTIVSGIAKLTGTIKIPNGAKRDNIFVKITVPHQISGEFVKYKAVVDGTGKFSVDADVETTVSFVHFSTSLNPGKPLLVKLESGEVTRLDIAYNSNSDVENIEVTPAMNKNDMTRYFDLIGEMIQTPPISKAEPLYDKSTDHFLNYAKSLLSEILAVAKNDTLISKELKEVLYDDFRLFFYKGSVFDYDAAMTANYGRTNGDKNKKPVIQKTDRSYYHFLRDFKLNDPQYLYAVTFLEFQRKVLLNETLAIPQIDETDIPIWLSSTKAILSDLLGFNSGPYYDILAANAYGRQLTEEIRPLSEKQKQNILNYWGNGEIAKILFRKNQEVAELDKFKSPAVINDASKIAPDKIIQKIVSKHKGKVILIDLWATWCGPCLEAMQRFRNTKAEFHGKDVVFVYLTDGSSPRKLWEEKIKGIGNEHYYLDDKQWRHVMDKFEFEYIPSYLLCNKKGVLTNKFSAFPENEEVKAMINELL</sequence>
<evidence type="ECO:0000313" key="6">
    <source>
        <dbReference type="EMBL" id="WEK18786.1"/>
    </source>
</evidence>
<dbReference type="CDD" id="cd02966">
    <property type="entry name" value="TlpA_like_family"/>
    <property type="match status" value="1"/>
</dbReference>
<evidence type="ECO:0000313" key="7">
    <source>
        <dbReference type="Proteomes" id="UP001214530"/>
    </source>
</evidence>
<dbReference type="GO" id="GO:0017004">
    <property type="term" value="P:cytochrome complex assembly"/>
    <property type="evidence" value="ECO:0007669"/>
    <property type="project" value="UniProtKB-KW"/>
</dbReference>
<comment type="subcellular location">
    <subcellularLocation>
        <location evidence="1">Cell envelope</location>
    </subcellularLocation>
</comment>
<protein>
    <submittedName>
        <fullName evidence="6">TlpA family protein disulfide reductase</fullName>
    </submittedName>
</protein>
<organism evidence="6 7">
    <name type="scientific">Candidatus Pedobacter colombiensis</name>
    <dbReference type="NCBI Taxonomy" id="3121371"/>
    <lineage>
        <taxon>Bacteria</taxon>
        <taxon>Pseudomonadati</taxon>
        <taxon>Bacteroidota</taxon>
        <taxon>Sphingobacteriia</taxon>
        <taxon>Sphingobacteriales</taxon>
        <taxon>Sphingobacteriaceae</taxon>
        <taxon>Pedobacter</taxon>
    </lineage>
</organism>
<keyword evidence="2" id="KW-0201">Cytochrome c-type biogenesis</keyword>
<dbReference type="Pfam" id="PF08534">
    <property type="entry name" value="Redoxin"/>
    <property type="match status" value="1"/>
</dbReference>
<evidence type="ECO:0000256" key="2">
    <source>
        <dbReference type="ARBA" id="ARBA00022748"/>
    </source>
</evidence>
<evidence type="ECO:0000256" key="3">
    <source>
        <dbReference type="ARBA" id="ARBA00023157"/>
    </source>
</evidence>
<keyword evidence="3" id="KW-1015">Disulfide bond</keyword>
<dbReference type="InterPro" id="IPR013766">
    <property type="entry name" value="Thioredoxin_domain"/>
</dbReference>
<evidence type="ECO:0000256" key="1">
    <source>
        <dbReference type="ARBA" id="ARBA00004196"/>
    </source>
</evidence>
<evidence type="ECO:0000256" key="4">
    <source>
        <dbReference type="ARBA" id="ARBA00023284"/>
    </source>
</evidence>
<dbReference type="PANTHER" id="PTHR42852">
    <property type="entry name" value="THIOL:DISULFIDE INTERCHANGE PROTEIN DSBE"/>
    <property type="match status" value="1"/>
</dbReference>
<dbReference type="InterPro" id="IPR050553">
    <property type="entry name" value="Thioredoxin_ResA/DsbE_sf"/>
</dbReference>
<dbReference type="InterPro" id="IPR036249">
    <property type="entry name" value="Thioredoxin-like_sf"/>
</dbReference>
<dbReference type="PANTHER" id="PTHR42852:SF6">
    <property type="entry name" value="THIOL:DISULFIDE INTERCHANGE PROTEIN DSBE"/>
    <property type="match status" value="1"/>
</dbReference>
<feature type="domain" description="Thioredoxin" evidence="5">
    <location>
        <begin position="369"/>
        <end position="518"/>
    </location>
</feature>
<name>A0AAJ5W634_9SPHI</name>
<reference evidence="6" key="1">
    <citation type="submission" date="2023-03" db="EMBL/GenBank/DDBJ databases">
        <title>Andean soil-derived lignocellulolytic bacterial consortium as a source of novel taxa and putative plastic-active enzymes.</title>
        <authorList>
            <person name="Diaz-Garcia L."/>
            <person name="Chuvochina M."/>
            <person name="Feuerriegel G."/>
            <person name="Bunk B."/>
            <person name="Sproer C."/>
            <person name="Streit W.R."/>
            <person name="Rodriguez L.M."/>
            <person name="Overmann J."/>
            <person name="Jimenez D.J."/>
        </authorList>
    </citation>
    <scope>NUCLEOTIDE SEQUENCE</scope>
    <source>
        <strain evidence="6">MAG 3858</strain>
    </source>
</reference>
<gene>
    <name evidence="6" type="ORF">P0Y49_18585</name>
</gene>
<dbReference type="AlphaFoldDB" id="A0AAJ5W634"/>
<dbReference type="PROSITE" id="PS51352">
    <property type="entry name" value="THIOREDOXIN_2"/>
    <property type="match status" value="1"/>
</dbReference>
<dbReference type="InterPro" id="IPR013740">
    <property type="entry name" value="Redoxin"/>
</dbReference>
<accession>A0AAJ5W634</accession>
<keyword evidence="4" id="KW-0676">Redox-active center</keyword>